<dbReference type="PROSITE" id="PS00194">
    <property type="entry name" value="THIOREDOXIN_1"/>
    <property type="match status" value="1"/>
</dbReference>
<organism evidence="6 7">
    <name type="scientific">Bacteroides faecium</name>
    <dbReference type="NCBI Taxonomy" id="2715212"/>
    <lineage>
        <taxon>Bacteria</taxon>
        <taxon>Pseudomonadati</taxon>
        <taxon>Bacteroidota</taxon>
        <taxon>Bacteroidia</taxon>
        <taxon>Bacteroidales</taxon>
        <taxon>Bacteroidaceae</taxon>
        <taxon>Bacteroides</taxon>
    </lineage>
</organism>
<evidence type="ECO:0000256" key="4">
    <source>
        <dbReference type="ARBA" id="ARBA00023284"/>
    </source>
</evidence>
<dbReference type="Gene3D" id="3.40.30.10">
    <property type="entry name" value="Glutaredoxin"/>
    <property type="match status" value="1"/>
</dbReference>
<accession>A0A6H0KK22</accession>
<dbReference type="Pfam" id="PF08534">
    <property type="entry name" value="Redoxin"/>
    <property type="match status" value="1"/>
</dbReference>
<sequence>MNTKLIFLFSFFLISLKSYSNGSVIVFKTDQEITVRVKRPISGMYNSLYVNAALSLFPHKEVCYLLSPGDYGSVSCEYSSGRKVEFYVFESDSVIVNYLDGKITFEGDNAAGNQYWNNGRIRDGWNFQQQIKGAINDALKQNEDLSIALNRVAHSPFSTETLAKIERMATDKLISEDFSTLLNNYMRSTLANTTLDELEIKSMTDSLGSEKLKRIDQLKDSIYLSLHVDDVLPIKFSSLYISSYYHRIYDKLDNMEKKLLLGKFAEETFGPYSHWLLSPPKVQYQMLFDVFLFTHYFKTKEISLLKLYEYLSENFPESEAMSIMLKFAVEEEQEKRIREKPVLIKEPIKSLHGLTNIKELKGQTLLIDLWATWCTPCRLQFRYLEDLHKLLNSYQNVTSIFISIDKREQEKVWESVVNEMSGFHLRASESLIKDIKEKVFDGKETMLIPRYILIDPTGKVINANLPRPDKPDELKLELDKYLTPKKK</sequence>
<evidence type="ECO:0000256" key="3">
    <source>
        <dbReference type="ARBA" id="ARBA00023157"/>
    </source>
</evidence>
<evidence type="ECO:0000313" key="7">
    <source>
        <dbReference type="Proteomes" id="UP000501780"/>
    </source>
</evidence>
<dbReference type="AlphaFoldDB" id="A0A6H0KK22"/>
<dbReference type="GO" id="GO:0017004">
    <property type="term" value="P:cytochrome complex assembly"/>
    <property type="evidence" value="ECO:0007669"/>
    <property type="project" value="UniProtKB-KW"/>
</dbReference>
<dbReference type="Proteomes" id="UP000501780">
    <property type="component" value="Chromosome"/>
</dbReference>
<dbReference type="SUPFAM" id="SSF52833">
    <property type="entry name" value="Thioredoxin-like"/>
    <property type="match status" value="1"/>
</dbReference>
<dbReference type="EMBL" id="CP050831">
    <property type="protein sequence ID" value="QIU92707.1"/>
    <property type="molecule type" value="Genomic_DNA"/>
</dbReference>
<protein>
    <submittedName>
        <fullName evidence="6">Redoxin family protein</fullName>
    </submittedName>
</protein>
<evidence type="ECO:0000313" key="6">
    <source>
        <dbReference type="EMBL" id="QIU92707.1"/>
    </source>
</evidence>
<dbReference type="InterPro" id="IPR013740">
    <property type="entry name" value="Redoxin"/>
</dbReference>
<keyword evidence="4" id="KW-0676">Redox-active center</keyword>
<dbReference type="CDD" id="cd02966">
    <property type="entry name" value="TlpA_like_family"/>
    <property type="match status" value="1"/>
</dbReference>
<keyword evidence="3" id="KW-1015">Disulfide bond</keyword>
<dbReference type="InterPro" id="IPR036249">
    <property type="entry name" value="Thioredoxin-like_sf"/>
</dbReference>
<dbReference type="PANTHER" id="PTHR42852:SF6">
    <property type="entry name" value="THIOL:DISULFIDE INTERCHANGE PROTEIN DSBE"/>
    <property type="match status" value="1"/>
</dbReference>
<gene>
    <name evidence="6" type="ORF">BacF7301_00395</name>
</gene>
<proteinExistence type="predicted"/>
<dbReference type="PANTHER" id="PTHR42852">
    <property type="entry name" value="THIOL:DISULFIDE INTERCHANGE PROTEIN DSBE"/>
    <property type="match status" value="1"/>
</dbReference>
<comment type="subcellular location">
    <subcellularLocation>
        <location evidence="1">Cell envelope</location>
    </subcellularLocation>
</comment>
<evidence type="ECO:0000259" key="5">
    <source>
        <dbReference type="PROSITE" id="PS51352"/>
    </source>
</evidence>
<evidence type="ECO:0000256" key="2">
    <source>
        <dbReference type="ARBA" id="ARBA00022748"/>
    </source>
</evidence>
<dbReference type="InterPro" id="IPR013766">
    <property type="entry name" value="Thioredoxin_domain"/>
</dbReference>
<dbReference type="KEGG" id="bfc:BacF7301_00395"/>
<reference evidence="6 7" key="1">
    <citation type="submission" date="2020-03" db="EMBL/GenBank/DDBJ databases">
        <title>Genomic analysis of Bacteroides faecium CBA7301.</title>
        <authorList>
            <person name="Kim J."/>
            <person name="Roh S.W."/>
        </authorList>
    </citation>
    <scope>NUCLEOTIDE SEQUENCE [LARGE SCALE GENOMIC DNA]</scope>
    <source>
        <strain evidence="6 7">CBA7301</strain>
    </source>
</reference>
<dbReference type="PROSITE" id="PS51352">
    <property type="entry name" value="THIOREDOXIN_2"/>
    <property type="match status" value="1"/>
</dbReference>
<dbReference type="RefSeq" id="WP_167959465.1">
    <property type="nucleotide sequence ID" value="NZ_CP050831.1"/>
</dbReference>
<feature type="domain" description="Thioredoxin" evidence="5">
    <location>
        <begin position="318"/>
        <end position="483"/>
    </location>
</feature>
<dbReference type="GO" id="GO:0016491">
    <property type="term" value="F:oxidoreductase activity"/>
    <property type="evidence" value="ECO:0007669"/>
    <property type="project" value="InterPro"/>
</dbReference>
<evidence type="ECO:0000256" key="1">
    <source>
        <dbReference type="ARBA" id="ARBA00004196"/>
    </source>
</evidence>
<dbReference type="GO" id="GO:0030313">
    <property type="term" value="C:cell envelope"/>
    <property type="evidence" value="ECO:0007669"/>
    <property type="project" value="UniProtKB-SubCell"/>
</dbReference>
<dbReference type="InterPro" id="IPR017937">
    <property type="entry name" value="Thioredoxin_CS"/>
</dbReference>
<name>A0A6H0KK22_9BACE</name>
<dbReference type="InterPro" id="IPR050553">
    <property type="entry name" value="Thioredoxin_ResA/DsbE_sf"/>
</dbReference>
<keyword evidence="2" id="KW-0201">Cytochrome c-type biogenesis</keyword>
<keyword evidence="7" id="KW-1185">Reference proteome</keyword>